<dbReference type="NCBIfam" id="TIGR00544">
    <property type="entry name" value="lgt"/>
    <property type="match status" value="1"/>
</dbReference>
<organism evidence="9 10">
    <name type="scientific">Paeniglutamicibacter gangotriensis</name>
    <dbReference type="NCBI Taxonomy" id="254787"/>
    <lineage>
        <taxon>Bacteria</taxon>
        <taxon>Bacillati</taxon>
        <taxon>Actinomycetota</taxon>
        <taxon>Actinomycetes</taxon>
        <taxon>Micrococcales</taxon>
        <taxon>Micrococcaceae</taxon>
        <taxon>Paeniglutamicibacter</taxon>
    </lineage>
</organism>
<dbReference type="PANTHER" id="PTHR30589">
    <property type="entry name" value="PROLIPOPROTEIN DIACYLGLYCERYL TRANSFERASE"/>
    <property type="match status" value="1"/>
</dbReference>
<evidence type="ECO:0000256" key="1">
    <source>
        <dbReference type="ARBA" id="ARBA00007150"/>
    </source>
</evidence>
<feature type="compositionally biased region" description="Basic and acidic residues" evidence="8">
    <location>
        <begin position="318"/>
        <end position="329"/>
    </location>
</feature>
<comment type="similarity">
    <text evidence="1 7">Belongs to the Lgt family.</text>
</comment>
<dbReference type="HAMAP" id="MF_01147">
    <property type="entry name" value="Lgt"/>
    <property type="match status" value="1"/>
</dbReference>
<dbReference type="PANTHER" id="PTHR30589:SF0">
    <property type="entry name" value="PHOSPHATIDYLGLYCEROL--PROLIPOPROTEIN DIACYLGLYCERYL TRANSFERASE"/>
    <property type="match status" value="1"/>
</dbReference>
<keyword evidence="2 7" id="KW-1003">Cell membrane</keyword>
<dbReference type="Proteomes" id="UP000323856">
    <property type="component" value="Unassembled WGS sequence"/>
</dbReference>
<evidence type="ECO:0000256" key="7">
    <source>
        <dbReference type="HAMAP-Rule" id="MF_01147"/>
    </source>
</evidence>
<name>A0A5B0ELW3_9MICC</name>
<dbReference type="Pfam" id="PF01790">
    <property type="entry name" value="LGT"/>
    <property type="match status" value="1"/>
</dbReference>
<feature type="transmembrane region" description="Helical" evidence="7">
    <location>
        <begin position="137"/>
        <end position="155"/>
    </location>
</feature>
<dbReference type="GO" id="GO:0042158">
    <property type="term" value="P:lipoprotein biosynthetic process"/>
    <property type="evidence" value="ECO:0007669"/>
    <property type="project" value="UniProtKB-UniRule"/>
</dbReference>
<reference evidence="9 10" key="1">
    <citation type="submission" date="2019-07" db="EMBL/GenBank/DDBJ databases">
        <title>Analysis of the biochemical properties, biological activity and biotechnological potential of siderophores and biosurfactants produced by Antarctic psychrotolerant bacteria.</title>
        <authorList>
            <person name="Styczynski M."/>
            <person name="Krucon T."/>
            <person name="Decewicz P."/>
            <person name="Dziewit L."/>
        </authorList>
    </citation>
    <scope>NUCLEOTIDE SEQUENCE [LARGE SCALE GENOMIC DNA]</scope>
    <source>
        <strain evidence="9 10">ANT_H27</strain>
    </source>
</reference>
<keyword evidence="9" id="KW-0449">Lipoprotein</keyword>
<feature type="transmembrane region" description="Helical" evidence="7">
    <location>
        <begin position="108"/>
        <end position="130"/>
    </location>
</feature>
<feature type="transmembrane region" description="Helical" evidence="7">
    <location>
        <begin position="262"/>
        <end position="282"/>
    </location>
</feature>
<evidence type="ECO:0000256" key="2">
    <source>
        <dbReference type="ARBA" id="ARBA00022475"/>
    </source>
</evidence>
<dbReference type="PROSITE" id="PS01311">
    <property type="entry name" value="LGT"/>
    <property type="match status" value="1"/>
</dbReference>
<dbReference type="OrthoDB" id="871140at2"/>
<feature type="transmembrane region" description="Helical" evidence="7">
    <location>
        <begin position="226"/>
        <end position="242"/>
    </location>
</feature>
<sequence length="343" mass="37193">MMQLAVAGTHVLTSIPSPPPEFSKFSIGPLTIHAYAICIMIGIVSAMWIAARRWRAKGGPEDVVWDICIWAIPFGIIGGRLYHVLVTDPEYYFGLGGQSAHWAEIPQIWAGGLGIMGAISLGSLGAWIACRRAGVRLSAFLDAAVPGVLLAQAFGRWGNWFNQELFGAPTTLPWGLEIDANSYNFPPGLPAGTLFQPTFLYESLWNVAGVFLLLALDRKFKLRRGAMFWAYITWYGIGRTIMETMRIDAADTITILGIGLRVHMWLAIAMIIMGIIGMVFVLTRLRPLPDPGVYLKGREPQPEVAAATTAGDAGAAETKLENKPEDAKPENGTPTDGKAPPAS</sequence>
<feature type="compositionally biased region" description="Low complexity" evidence="8">
    <location>
        <begin position="305"/>
        <end position="316"/>
    </location>
</feature>
<keyword evidence="9" id="KW-0328">Glycosyltransferase</keyword>
<gene>
    <name evidence="7" type="primary">lgt</name>
    <name evidence="9" type="ORF">FQ154_01175</name>
</gene>
<comment type="subcellular location">
    <subcellularLocation>
        <location evidence="7">Cell membrane</location>
        <topology evidence="7">Multi-pass membrane protein</topology>
    </subcellularLocation>
</comment>
<accession>A0A5B0ELW3</accession>
<dbReference type="GO" id="GO:0008961">
    <property type="term" value="F:phosphatidylglycerol-prolipoprotein diacylglyceryl transferase activity"/>
    <property type="evidence" value="ECO:0007669"/>
    <property type="project" value="UniProtKB-UniRule"/>
</dbReference>
<dbReference type="EC" id="2.5.1.145" evidence="7"/>
<dbReference type="InterPro" id="IPR001640">
    <property type="entry name" value="Lgt"/>
</dbReference>
<evidence type="ECO:0000256" key="8">
    <source>
        <dbReference type="SAM" id="MobiDB-lite"/>
    </source>
</evidence>
<keyword evidence="5 7" id="KW-1133">Transmembrane helix</keyword>
<protein>
    <recommendedName>
        <fullName evidence="7">Phosphatidylglycerol--prolipoprotein diacylglyceryl transferase</fullName>
        <ecNumber evidence="7">2.5.1.145</ecNumber>
    </recommendedName>
</protein>
<dbReference type="RefSeq" id="WP_149618372.1">
    <property type="nucleotide sequence ID" value="NZ_JBITUG010000026.1"/>
</dbReference>
<dbReference type="EMBL" id="VOBL01000001">
    <property type="protein sequence ID" value="KAA0979803.1"/>
    <property type="molecule type" value="Genomic_DNA"/>
</dbReference>
<feature type="region of interest" description="Disordered" evidence="8">
    <location>
        <begin position="297"/>
        <end position="343"/>
    </location>
</feature>
<keyword evidence="6 7" id="KW-0472">Membrane</keyword>
<evidence type="ECO:0000256" key="3">
    <source>
        <dbReference type="ARBA" id="ARBA00022679"/>
    </source>
</evidence>
<evidence type="ECO:0000313" key="9">
    <source>
        <dbReference type="EMBL" id="KAA0979803.1"/>
    </source>
</evidence>
<comment type="caution">
    <text evidence="9">The sequence shown here is derived from an EMBL/GenBank/DDBJ whole genome shotgun (WGS) entry which is preliminary data.</text>
</comment>
<dbReference type="GO" id="GO:0005886">
    <property type="term" value="C:plasma membrane"/>
    <property type="evidence" value="ECO:0007669"/>
    <property type="project" value="UniProtKB-SubCell"/>
</dbReference>
<evidence type="ECO:0000256" key="4">
    <source>
        <dbReference type="ARBA" id="ARBA00022692"/>
    </source>
</evidence>
<feature type="transmembrane region" description="Helical" evidence="7">
    <location>
        <begin position="63"/>
        <end position="82"/>
    </location>
</feature>
<comment type="function">
    <text evidence="7">Catalyzes the transfer of the diacylglyceryl group from phosphatidylglycerol to the sulfhydryl group of the N-terminal cysteine of a prolipoprotein, the first step in the formation of mature lipoproteins.</text>
</comment>
<evidence type="ECO:0000256" key="5">
    <source>
        <dbReference type="ARBA" id="ARBA00022989"/>
    </source>
</evidence>
<evidence type="ECO:0000256" key="6">
    <source>
        <dbReference type="ARBA" id="ARBA00023136"/>
    </source>
</evidence>
<dbReference type="AlphaFoldDB" id="A0A5B0ELW3"/>
<feature type="transmembrane region" description="Helical" evidence="7">
    <location>
        <begin position="32"/>
        <end position="51"/>
    </location>
</feature>
<dbReference type="UniPathway" id="UPA00664"/>
<feature type="transmembrane region" description="Helical" evidence="7">
    <location>
        <begin position="194"/>
        <end position="214"/>
    </location>
</feature>
<evidence type="ECO:0000313" key="10">
    <source>
        <dbReference type="Proteomes" id="UP000323856"/>
    </source>
</evidence>
<keyword evidence="3 7" id="KW-0808">Transferase</keyword>
<proteinExistence type="inferred from homology"/>
<comment type="catalytic activity">
    <reaction evidence="7">
        <text>L-cysteinyl-[prolipoprotein] + a 1,2-diacyl-sn-glycero-3-phospho-(1'-sn-glycerol) = an S-1,2-diacyl-sn-glyceryl-L-cysteinyl-[prolipoprotein] + sn-glycerol 1-phosphate + H(+)</text>
        <dbReference type="Rhea" id="RHEA:56712"/>
        <dbReference type="Rhea" id="RHEA-COMP:14679"/>
        <dbReference type="Rhea" id="RHEA-COMP:14680"/>
        <dbReference type="ChEBI" id="CHEBI:15378"/>
        <dbReference type="ChEBI" id="CHEBI:29950"/>
        <dbReference type="ChEBI" id="CHEBI:57685"/>
        <dbReference type="ChEBI" id="CHEBI:64716"/>
        <dbReference type="ChEBI" id="CHEBI:140658"/>
        <dbReference type="EC" id="2.5.1.145"/>
    </reaction>
</comment>
<keyword evidence="4 7" id="KW-0812">Transmembrane</keyword>
<feature type="binding site" evidence="7">
    <location>
        <position position="156"/>
    </location>
    <ligand>
        <name>a 1,2-diacyl-sn-glycero-3-phospho-(1'-sn-glycerol)</name>
        <dbReference type="ChEBI" id="CHEBI:64716"/>
    </ligand>
</feature>
<comment type="pathway">
    <text evidence="7">Protein modification; lipoprotein biosynthesis (diacylglyceryl transfer).</text>
</comment>